<dbReference type="SUPFAM" id="SSF69572">
    <property type="entry name" value="Activating enzymes of the ubiquitin-like proteins"/>
    <property type="match status" value="1"/>
</dbReference>
<dbReference type="GO" id="GO:0004792">
    <property type="term" value="F:thiosulfate-cyanide sulfurtransferase activity"/>
    <property type="evidence" value="ECO:0007669"/>
    <property type="project" value="TreeGrafter"/>
</dbReference>
<gene>
    <name evidence="3" type="ordered locus">ambt_06465</name>
</gene>
<dbReference type="RefSeq" id="WP_013783768.1">
    <property type="nucleotide sequence ID" value="NC_015554.1"/>
</dbReference>
<dbReference type="OrthoDB" id="9804286at2"/>
<dbReference type="CDD" id="cd00757">
    <property type="entry name" value="ThiF_MoeB_HesA_family"/>
    <property type="match status" value="1"/>
</dbReference>
<dbReference type="KEGG" id="alt:ambt_06465"/>
<organism evidence="3 4">
    <name type="scientific">Alteromonas naphthalenivorans</name>
    <dbReference type="NCBI Taxonomy" id="715451"/>
    <lineage>
        <taxon>Bacteria</taxon>
        <taxon>Pseudomonadati</taxon>
        <taxon>Pseudomonadota</taxon>
        <taxon>Gammaproteobacteria</taxon>
        <taxon>Alteromonadales</taxon>
        <taxon>Alteromonadaceae</taxon>
        <taxon>Alteromonas/Salinimonas group</taxon>
        <taxon>Alteromonas</taxon>
    </lineage>
</organism>
<dbReference type="GO" id="GO:0008641">
    <property type="term" value="F:ubiquitin-like modifier activating enzyme activity"/>
    <property type="evidence" value="ECO:0007669"/>
    <property type="project" value="InterPro"/>
</dbReference>
<dbReference type="InterPro" id="IPR045886">
    <property type="entry name" value="ThiF/MoeB/HesA"/>
</dbReference>
<evidence type="ECO:0000256" key="1">
    <source>
        <dbReference type="SAM" id="MobiDB-lite"/>
    </source>
</evidence>
<evidence type="ECO:0000313" key="4">
    <source>
        <dbReference type="Proteomes" id="UP000000683"/>
    </source>
</evidence>
<feature type="region of interest" description="Disordered" evidence="1">
    <location>
        <begin position="119"/>
        <end position="140"/>
    </location>
</feature>
<protein>
    <submittedName>
        <fullName evidence="3">Molybdopterin biosynthesis protein MoeB</fullName>
    </submittedName>
</protein>
<keyword evidence="4" id="KW-1185">Reference proteome</keyword>
<dbReference type="EMBL" id="CP002339">
    <property type="protein sequence ID" value="AEF02828.1"/>
    <property type="molecule type" value="Genomic_DNA"/>
</dbReference>
<dbReference type="InterPro" id="IPR000594">
    <property type="entry name" value="ThiF_NAD_FAD-bd"/>
</dbReference>
<dbReference type="HOGENOM" id="CLU_013325_10_1_6"/>
<evidence type="ECO:0000259" key="2">
    <source>
        <dbReference type="Pfam" id="PF00899"/>
    </source>
</evidence>
<feature type="domain" description="THIF-type NAD/FAD binding fold" evidence="2">
    <location>
        <begin position="13"/>
        <end position="277"/>
    </location>
</feature>
<dbReference type="InterPro" id="IPR035985">
    <property type="entry name" value="Ubiquitin-activating_enz"/>
</dbReference>
<dbReference type="GO" id="GO:0008146">
    <property type="term" value="F:sulfotransferase activity"/>
    <property type="evidence" value="ECO:0007669"/>
    <property type="project" value="TreeGrafter"/>
</dbReference>
<reference evidence="3 4" key="1">
    <citation type="journal article" date="2011" name="J. Bacteriol.">
        <title>Complete genome sequence of the polycyclic aromatic hydrocarbon-degrading bacterium Alteromonas sp. strain SN2.</title>
        <authorList>
            <person name="Jin H.M."/>
            <person name="Jeong H."/>
            <person name="Moon E.J."/>
            <person name="Math R.K."/>
            <person name="Lee K."/>
            <person name="Kim H.J."/>
            <person name="Jeon C.O."/>
            <person name="Oh T.K."/>
            <person name="Kim J.F."/>
        </authorList>
    </citation>
    <scope>NUCLEOTIDE SEQUENCE [LARGE SCALE GENOMIC DNA]</scope>
    <source>
        <strain evidence="4">JCM 17741 / KACC 18427 / KCTC 11700BP / SN2</strain>
    </source>
</reference>
<evidence type="ECO:0000313" key="3">
    <source>
        <dbReference type="EMBL" id="AEF02828.1"/>
    </source>
</evidence>
<dbReference type="Proteomes" id="UP000000683">
    <property type="component" value="Chromosome"/>
</dbReference>
<dbReference type="AlphaFoldDB" id="F5Z488"/>
<dbReference type="GO" id="GO:0016779">
    <property type="term" value="F:nucleotidyltransferase activity"/>
    <property type="evidence" value="ECO:0007669"/>
    <property type="project" value="TreeGrafter"/>
</dbReference>
<sequence>MKTPLSTKQVMRYNRQIVLPQVDIDGQELLASSRILIIGVGGLGNAAATNLCGSGVGKITLIDNDIVEHTNLPRQTLFDESQVGQSKVMAAKVRLSQMNSDCEIVSIEASLLQDNMPLTAGNRAGEERTETNSAEEGATKTGATELEKPEINTHKLFGEHDIVLDCTDNTQSRDLINRLCYKHGVPLISGAAIRFEGQLFVAKPGESQCYACLRRLFSAPELSCTEAGIFSPIVNIVGTYQALLAMQVLMGVGSVQVNTLLTFDGLQHEWQQWTLPATLQCDVCGNQNKDVDEG</sequence>
<dbReference type="PANTHER" id="PTHR10953:SF102">
    <property type="entry name" value="ADENYLYLTRANSFERASE AND SULFURTRANSFERASE MOCS3"/>
    <property type="match status" value="1"/>
</dbReference>
<dbReference type="Gene3D" id="3.40.50.720">
    <property type="entry name" value="NAD(P)-binding Rossmann-like Domain"/>
    <property type="match status" value="1"/>
</dbReference>
<dbReference type="GO" id="GO:0005829">
    <property type="term" value="C:cytosol"/>
    <property type="evidence" value="ECO:0007669"/>
    <property type="project" value="TreeGrafter"/>
</dbReference>
<name>F5Z488_ALTNA</name>
<dbReference type="PANTHER" id="PTHR10953">
    <property type="entry name" value="UBIQUITIN-ACTIVATING ENZYME E1"/>
    <property type="match status" value="1"/>
</dbReference>
<dbReference type="eggNOG" id="COG0476">
    <property type="taxonomic scope" value="Bacteria"/>
</dbReference>
<proteinExistence type="predicted"/>
<dbReference type="Pfam" id="PF00899">
    <property type="entry name" value="ThiF"/>
    <property type="match status" value="1"/>
</dbReference>
<accession>F5Z488</accession>